<dbReference type="Pfam" id="PF05960">
    <property type="entry name" value="DUF885"/>
    <property type="match status" value="1"/>
</dbReference>
<organism evidence="2 3">
    <name type="scientific">Lacibacter sediminis</name>
    <dbReference type="NCBI Taxonomy" id="2760713"/>
    <lineage>
        <taxon>Bacteria</taxon>
        <taxon>Pseudomonadati</taxon>
        <taxon>Bacteroidota</taxon>
        <taxon>Chitinophagia</taxon>
        <taxon>Chitinophagales</taxon>
        <taxon>Chitinophagaceae</taxon>
        <taxon>Lacibacter</taxon>
    </lineage>
</organism>
<dbReference type="AlphaFoldDB" id="A0A7G5XGD7"/>
<feature type="chain" id="PRO_5028821957" evidence="1">
    <location>
        <begin position="24"/>
        <end position="592"/>
    </location>
</feature>
<name>A0A7G5XGD7_9BACT</name>
<dbReference type="PANTHER" id="PTHR33361">
    <property type="entry name" value="GLR0591 PROTEIN"/>
    <property type="match status" value="1"/>
</dbReference>
<proteinExistence type="predicted"/>
<reference evidence="3" key="1">
    <citation type="submission" date="2020-08" db="EMBL/GenBank/DDBJ databases">
        <title>Lacibacter sp. S13-6-6 genome sequencing.</title>
        <authorList>
            <person name="Jin L."/>
        </authorList>
    </citation>
    <scope>NUCLEOTIDE SEQUENCE [LARGE SCALE GENOMIC DNA]</scope>
    <source>
        <strain evidence="3">S13-6-6</strain>
    </source>
</reference>
<dbReference type="EMBL" id="CP060007">
    <property type="protein sequence ID" value="QNA44540.1"/>
    <property type="molecule type" value="Genomic_DNA"/>
</dbReference>
<evidence type="ECO:0000256" key="1">
    <source>
        <dbReference type="SAM" id="SignalP"/>
    </source>
</evidence>
<evidence type="ECO:0000313" key="3">
    <source>
        <dbReference type="Proteomes" id="UP000515344"/>
    </source>
</evidence>
<accession>A0A7G5XGD7</accession>
<dbReference type="KEGG" id="lacs:H4075_21185"/>
<dbReference type="RefSeq" id="WP_182802829.1">
    <property type="nucleotide sequence ID" value="NZ_CP060007.1"/>
</dbReference>
<gene>
    <name evidence="2" type="ORF">H4075_21185</name>
</gene>
<dbReference type="InterPro" id="IPR010281">
    <property type="entry name" value="DUF885"/>
</dbReference>
<evidence type="ECO:0000313" key="2">
    <source>
        <dbReference type="EMBL" id="QNA44540.1"/>
    </source>
</evidence>
<feature type="signal peptide" evidence="1">
    <location>
        <begin position="1"/>
        <end position="23"/>
    </location>
</feature>
<sequence length="592" mass="67807">MKIKPSTFLLIALINLFSFQLLAQKKNQLESLLEQYSKEYYALNPLQATEAGINDYNNQLEITISEDYIKKAKALNQKYLSQLAVINKAGLTASQLLSIDVLTYKLKSENERLNNSLGFYRPVDQFVFSFSTKFATLGSGAGFVPFNTEKDYRNFISRMKGFQTWVDQAIANMKKGVEQNNTNPRASMEKVPAQLKPLFQGALEMNVFYKPLLKLPTNLDSAAAIQLKKDYSSAIETIIQPAYKKLHDYIVTEYIPKARKTSGLLDNYNGKKEYELWLKYYTTTNISAEQIFNLGLSEVARIRKEMETVKTQVGFKGDLKSFFEYVKTDPKFFPFKTEEEVLDRFRSFLDKMSPQLNNLFNLTPKAKFEVRATEKFRAAGANAQYMAASRDGKRPGIFYEVILDPATYNYFSMEDLFIHEAIPGHHYQVAIQQEADIPEFRKAYFTSAFGEGWALYAESLGKELGLFTDPYQYLGRLNGEIERAVRLVVDAGIHYKGWSREKAIAYVLENQPVSAVEAEQRIERYMVTAGQAVSYKIGELKIIELRERAKKKLGNRFDIKEFHGEVLKDGCLPLIILEAKINRWIESKAAKK</sequence>
<dbReference type="PANTHER" id="PTHR33361:SF16">
    <property type="entry name" value="DUF885 DOMAIN-CONTAINING PROTEIN"/>
    <property type="match status" value="1"/>
</dbReference>
<keyword evidence="3" id="KW-1185">Reference proteome</keyword>
<dbReference type="Proteomes" id="UP000515344">
    <property type="component" value="Chromosome"/>
</dbReference>
<keyword evidence="1" id="KW-0732">Signal</keyword>
<protein>
    <submittedName>
        <fullName evidence="2">DUF885 domain-containing protein</fullName>
    </submittedName>
</protein>